<keyword evidence="3" id="KW-1185">Reference proteome</keyword>
<dbReference type="InterPro" id="IPR000210">
    <property type="entry name" value="BTB/POZ_dom"/>
</dbReference>
<evidence type="ECO:0000313" key="3">
    <source>
        <dbReference type="Proteomes" id="UP001530377"/>
    </source>
</evidence>
<dbReference type="InterPro" id="IPR003131">
    <property type="entry name" value="T1-type_BTB"/>
</dbReference>
<reference evidence="2 3" key="1">
    <citation type="submission" date="2024-10" db="EMBL/GenBank/DDBJ databases">
        <title>Updated reference genomes for cyclostephanoid diatoms.</title>
        <authorList>
            <person name="Roberts W.R."/>
            <person name="Alverson A.J."/>
        </authorList>
    </citation>
    <scope>NUCLEOTIDE SEQUENCE [LARGE SCALE GENOMIC DNA]</scope>
    <source>
        <strain evidence="2 3">AJA228-03</strain>
    </source>
</reference>
<evidence type="ECO:0000313" key="2">
    <source>
        <dbReference type="EMBL" id="KAL3807585.1"/>
    </source>
</evidence>
<dbReference type="Gene3D" id="3.30.710.10">
    <property type="entry name" value="Potassium Channel Kv1.1, Chain A"/>
    <property type="match status" value="1"/>
</dbReference>
<dbReference type="AlphaFoldDB" id="A0ABD3RJC1"/>
<accession>A0ABD3RJC1</accession>
<feature type="domain" description="BTB" evidence="1">
    <location>
        <begin position="14"/>
        <end position="92"/>
    </location>
</feature>
<dbReference type="PROSITE" id="PS50097">
    <property type="entry name" value="BTB"/>
    <property type="match status" value="1"/>
</dbReference>
<evidence type="ECO:0000259" key="1">
    <source>
        <dbReference type="PROSITE" id="PS50097"/>
    </source>
</evidence>
<dbReference type="Proteomes" id="UP001530377">
    <property type="component" value="Unassembled WGS sequence"/>
</dbReference>
<dbReference type="InterPro" id="IPR011333">
    <property type="entry name" value="SKP1/BTB/POZ_sf"/>
</dbReference>
<dbReference type="Pfam" id="PF02214">
    <property type="entry name" value="BTB_2"/>
    <property type="match status" value="1"/>
</dbReference>
<dbReference type="SUPFAM" id="SSF54695">
    <property type="entry name" value="POZ domain"/>
    <property type="match status" value="1"/>
</dbReference>
<protein>
    <recommendedName>
        <fullName evidence="1">BTB domain-containing protein</fullName>
    </recommendedName>
</protein>
<comment type="caution">
    <text evidence="2">The sequence shown here is derived from an EMBL/GenBank/DDBJ whole genome shotgun (WGS) entry which is preliminary data.</text>
</comment>
<dbReference type="PANTHER" id="PTHR14499:SF136">
    <property type="entry name" value="GH08630P"/>
    <property type="match status" value="1"/>
</dbReference>
<name>A0ABD3RJC1_9STRA</name>
<sequence length="368" mass="42047">MVSFAASSSKHPRFDIIIGLDVAGKLFYCRKSTLLGDGTSYFAARFGPDSMMDPQRDHIADNGREIYFIDRNPEVFKYVLEYLRTLQLPPEIGTFQENPNLWRALRVEAEFYCLGGLISLLKATYSCSPETDGGKGVLHWLGTKKGKDAYENPYHSGAVDVTGWFDSFDALGEVDPGWGSYEKKTLLVEYRPMPRPQLRSSDIFMPGEGNVIFPCLAGYHSNQRLPVVVDMRGNVVSPSHYSLRYGACRGLDGNWNFEGSTDGEHWVLLHAGTNDGHKLSLQRITERQRAIELSWINNTLIRINGPENNWRSAYCDYMERHYRHTWEINNSSEQYFRYFRIIGADPVDGEARSLHFIGLEIYGHVYER</sequence>
<proteinExistence type="predicted"/>
<dbReference type="EMBL" id="JALLPB020000613">
    <property type="protein sequence ID" value="KAL3807585.1"/>
    <property type="molecule type" value="Genomic_DNA"/>
</dbReference>
<gene>
    <name evidence="2" type="ORF">ACHAXA_000387</name>
</gene>
<dbReference type="PANTHER" id="PTHR14499">
    <property type="entry name" value="POTASSIUM CHANNEL TETRAMERIZATION DOMAIN-CONTAINING"/>
    <property type="match status" value="1"/>
</dbReference>
<dbReference type="CDD" id="cd18316">
    <property type="entry name" value="BTB_POZ_KCTD-like"/>
    <property type="match status" value="1"/>
</dbReference>
<organism evidence="2 3">
    <name type="scientific">Cyclostephanos tholiformis</name>
    <dbReference type="NCBI Taxonomy" id="382380"/>
    <lineage>
        <taxon>Eukaryota</taxon>
        <taxon>Sar</taxon>
        <taxon>Stramenopiles</taxon>
        <taxon>Ochrophyta</taxon>
        <taxon>Bacillariophyta</taxon>
        <taxon>Coscinodiscophyceae</taxon>
        <taxon>Thalassiosirophycidae</taxon>
        <taxon>Stephanodiscales</taxon>
        <taxon>Stephanodiscaceae</taxon>
        <taxon>Cyclostephanos</taxon>
    </lineage>
</organism>